<gene>
    <name evidence="2" type="ORF">GCM10023191_011300</name>
</gene>
<evidence type="ECO:0000313" key="3">
    <source>
        <dbReference type="Proteomes" id="UP001500503"/>
    </source>
</evidence>
<feature type="compositionally biased region" description="Basic and acidic residues" evidence="1">
    <location>
        <begin position="60"/>
        <end position="69"/>
    </location>
</feature>
<organism evidence="2 3">
    <name type="scientific">Actinoallomurus oryzae</name>
    <dbReference type="NCBI Taxonomy" id="502180"/>
    <lineage>
        <taxon>Bacteria</taxon>
        <taxon>Bacillati</taxon>
        <taxon>Actinomycetota</taxon>
        <taxon>Actinomycetes</taxon>
        <taxon>Streptosporangiales</taxon>
        <taxon>Thermomonosporaceae</taxon>
        <taxon>Actinoallomurus</taxon>
    </lineage>
</organism>
<dbReference type="EMBL" id="BAABHF010000010">
    <property type="protein sequence ID" value="GAA4485936.1"/>
    <property type="molecule type" value="Genomic_DNA"/>
</dbReference>
<comment type="caution">
    <text evidence="2">The sequence shown here is derived from an EMBL/GenBank/DDBJ whole genome shotgun (WGS) entry which is preliminary data.</text>
</comment>
<keyword evidence="3" id="KW-1185">Reference proteome</keyword>
<accession>A0ABP8PEM8</accession>
<protein>
    <submittedName>
        <fullName evidence="2">Uncharacterized protein</fullName>
    </submittedName>
</protein>
<evidence type="ECO:0000256" key="1">
    <source>
        <dbReference type="SAM" id="MobiDB-lite"/>
    </source>
</evidence>
<sequence>MVSGAEHASLTNDLLRVEQLGVHHNPDLSGARALEAARAYVGAFFDRHLRHQPQPLLDRPSSRHPEVKICPRPRRPAGSGNTRPRRPLGPIRRGRLHAAGREASGGDRAP</sequence>
<reference evidence="3" key="1">
    <citation type="journal article" date="2019" name="Int. J. Syst. Evol. Microbiol.">
        <title>The Global Catalogue of Microorganisms (GCM) 10K type strain sequencing project: providing services to taxonomists for standard genome sequencing and annotation.</title>
        <authorList>
            <consortium name="The Broad Institute Genomics Platform"/>
            <consortium name="The Broad Institute Genome Sequencing Center for Infectious Disease"/>
            <person name="Wu L."/>
            <person name="Ma J."/>
        </authorList>
    </citation>
    <scope>NUCLEOTIDE SEQUENCE [LARGE SCALE GENOMIC DNA]</scope>
    <source>
        <strain evidence="3">JCM 17933</strain>
    </source>
</reference>
<proteinExistence type="predicted"/>
<dbReference type="Proteomes" id="UP001500503">
    <property type="component" value="Unassembled WGS sequence"/>
</dbReference>
<feature type="region of interest" description="Disordered" evidence="1">
    <location>
        <begin position="52"/>
        <end position="110"/>
    </location>
</feature>
<evidence type="ECO:0000313" key="2">
    <source>
        <dbReference type="EMBL" id="GAA4485936.1"/>
    </source>
</evidence>
<name>A0ABP8PEM8_9ACTN</name>